<dbReference type="InterPro" id="IPR001261">
    <property type="entry name" value="ArgE/DapE_CS"/>
</dbReference>
<dbReference type="AlphaFoldDB" id="A0A9E8ZG76"/>
<dbReference type="SUPFAM" id="SSF53187">
    <property type="entry name" value="Zn-dependent exopeptidases"/>
    <property type="match status" value="1"/>
</dbReference>
<feature type="transmembrane region" description="Helical" evidence="2">
    <location>
        <begin position="5"/>
        <end position="25"/>
    </location>
</feature>
<sequence>MQKQWLWLLLFITTIVVVVSGWYWYHGQSPATIVARSQPTTLTEFPSVEPSRLLADVEALSFTRYTTADRRRARDYIVSALEAAGWKVDQQSLDDGTHQGINLVTMRPGTDSTAGTILLAAHYDTVEPSPGADDNATSVATVLEAARLLGAYPTPQTLQLALFDLEEVGLVGSTAFAEALTGNEPLRAIVLDMMGYACYVDGCQSFPPLPVTPETNRGDFIAAIGDRDHPELLDSLTQASVNGPPVLTLSIPTFGRLTPDLMRSDHVPFWRKGLGAVLITDTANFRNPHYHQPSDTFDTIDRNFFTGTAQRVINATLALLLS</sequence>
<dbReference type="PROSITE" id="PS00758">
    <property type="entry name" value="ARGE_DAPE_CPG2_1"/>
    <property type="match status" value="1"/>
</dbReference>
<dbReference type="EMBL" id="CP113797">
    <property type="protein sequence ID" value="WAL62211.1"/>
    <property type="molecule type" value="Genomic_DNA"/>
</dbReference>
<feature type="domain" description="Peptidase M28" evidence="3">
    <location>
        <begin position="102"/>
        <end position="313"/>
    </location>
</feature>
<evidence type="ECO:0000256" key="2">
    <source>
        <dbReference type="SAM" id="Phobius"/>
    </source>
</evidence>
<dbReference type="Pfam" id="PF04389">
    <property type="entry name" value="Peptidase_M28"/>
    <property type="match status" value="1"/>
</dbReference>
<dbReference type="Proteomes" id="UP001163152">
    <property type="component" value="Chromosome"/>
</dbReference>
<keyword evidence="2" id="KW-0812">Transmembrane</keyword>
<dbReference type="PANTHER" id="PTHR12147:SF26">
    <property type="entry name" value="PEPTIDASE M28 DOMAIN-CONTAINING PROTEIN"/>
    <property type="match status" value="1"/>
</dbReference>
<evidence type="ECO:0000256" key="1">
    <source>
        <dbReference type="ARBA" id="ARBA00022801"/>
    </source>
</evidence>
<reference evidence="4" key="1">
    <citation type="submission" date="2022-12" db="EMBL/GenBank/DDBJ databases">
        <title>Polyphasic identification of a Novel Hot-Spring Cyanobacterium Ocullathermofonsia sinensis gen nov. sp. nov. and Genomic Insights on its Adaptations to the Thermal Habitat.</title>
        <authorList>
            <person name="Daroch M."/>
            <person name="Tang J."/>
            <person name="Jiang Y."/>
        </authorList>
    </citation>
    <scope>NUCLEOTIDE SEQUENCE</scope>
    <source>
        <strain evidence="4">PKUAC-SCTA174</strain>
    </source>
</reference>
<dbReference type="GO" id="GO:0008235">
    <property type="term" value="F:metalloexopeptidase activity"/>
    <property type="evidence" value="ECO:0007669"/>
    <property type="project" value="InterPro"/>
</dbReference>
<evidence type="ECO:0000313" key="4">
    <source>
        <dbReference type="EMBL" id="WAL62211.1"/>
    </source>
</evidence>
<gene>
    <name evidence="4" type="ORF">OXH18_09550</name>
</gene>
<evidence type="ECO:0000313" key="5">
    <source>
        <dbReference type="Proteomes" id="UP001163152"/>
    </source>
</evidence>
<keyword evidence="1" id="KW-0378">Hydrolase</keyword>
<dbReference type="Gene3D" id="3.40.630.10">
    <property type="entry name" value="Zn peptidases"/>
    <property type="match status" value="1"/>
</dbReference>
<keyword evidence="5" id="KW-1185">Reference proteome</keyword>
<keyword evidence="2" id="KW-0472">Membrane</keyword>
<dbReference type="KEGG" id="tsin:OXH18_09550"/>
<name>A0A9E8ZG76_9CYAN</name>
<dbReference type="RefSeq" id="WP_268612388.1">
    <property type="nucleotide sequence ID" value="NZ_CP113797.1"/>
</dbReference>
<dbReference type="GO" id="GO:0006508">
    <property type="term" value="P:proteolysis"/>
    <property type="evidence" value="ECO:0007669"/>
    <property type="project" value="InterPro"/>
</dbReference>
<evidence type="ECO:0000259" key="3">
    <source>
        <dbReference type="Pfam" id="PF04389"/>
    </source>
</evidence>
<dbReference type="InterPro" id="IPR007484">
    <property type="entry name" value="Peptidase_M28"/>
</dbReference>
<accession>A0A9E8ZG76</accession>
<keyword evidence="2" id="KW-1133">Transmembrane helix</keyword>
<protein>
    <submittedName>
        <fullName evidence="4">M28 family peptidase</fullName>
    </submittedName>
</protein>
<proteinExistence type="predicted"/>
<dbReference type="InterPro" id="IPR045175">
    <property type="entry name" value="M28_fam"/>
</dbReference>
<organism evidence="4 5">
    <name type="scientific">Thermocoleostomius sinensis A174</name>
    <dbReference type="NCBI Taxonomy" id="2016057"/>
    <lineage>
        <taxon>Bacteria</taxon>
        <taxon>Bacillati</taxon>
        <taxon>Cyanobacteriota</taxon>
        <taxon>Cyanophyceae</taxon>
        <taxon>Oculatellales</taxon>
        <taxon>Oculatellaceae</taxon>
        <taxon>Thermocoleostomius</taxon>
    </lineage>
</organism>
<dbReference type="PANTHER" id="PTHR12147">
    <property type="entry name" value="METALLOPEPTIDASE M28 FAMILY MEMBER"/>
    <property type="match status" value="1"/>
</dbReference>